<feature type="region of interest" description="Disordered" evidence="7">
    <location>
        <begin position="359"/>
        <end position="399"/>
    </location>
</feature>
<feature type="transmembrane region" description="Helical" evidence="6">
    <location>
        <begin position="60"/>
        <end position="83"/>
    </location>
</feature>
<feature type="region of interest" description="Disordered" evidence="7">
    <location>
        <begin position="1"/>
        <end position="22"/>
    </location>
</feature>
<evidence type="ECO:0000256" key="1">
    <source>
        <dbReference type="ARBA" id="ARBA00004167"/>
    </source>
</evidence>
<dbReference type="InterPro" id="IPR001107">
    <property type="entry name" value="Band_7"/>
</dbReference>
<evidence type="ECO:0000256" key="5">
    <source>
        <dbReference type="ARBA" id="ARBA00023136"/>
    </source>
</evidence>
<organism evidence="9 10">
    <name type="scientific">Nitrosospira multiformis</name>
    <dbReference type="NCBI Taxonomy" id="1231"/>
    <lineage>
        <taxon>Bacteria</taxon>
        <taxon>Pseudomonadati</taxon>
        <taxon>Pseudomonadota</taxon>
        <taxon>Betaproteobacteria</taxon>
        <taxon>Nitrosomonadales</taxon>
        <taxon>Nitrosomonadaceae</taxon>
        <taxon>Nitrosospira</taxon>
    </lineage>
</organism>
<feature type="compositionally biased region" description="Polar residues" evidence="7">
    <location>
        <begin position="360"/>
        <end position="372"/>
    </location>
</feature>
<dbReference type="SMART" id="SM00244">
    <property type="entry name" value="PHB"/>
    <property type="match status" value="1"/>
</dbReference>
<proteinExistence type="inferred from homology"/>
<keyword evidence="9" id="KW-0378">Hydrolase</keyword>
<evidence type="ECO:0000256" key="3">
    <source>
        <dbReference type="ARBA" id="ARBA00022692"/>
    </source>
</evidence>
<comment type="subunit">
    <text evidence="6">HflC and HflK may interact to form a multimeric complex.</text>
</comment>
<accession>A0A1I7FE42</accession>
<dbReference type="Proteomes" id="UP000182649">
    <property type="component" value="Unassembled WGS sequence"/>
</dbReference>
<keyword evidence="5 6" id="KW-0472">Membrane</keyword>
<evidence type="ECO:0000259" key="8">
    <source>
        <dbReference type="SMART" id="SM00244"/>
    </source>
</evidence>
<evidence type="ECO:0000256" key="4">
    <source>
        <dbReference type="ARBA" id="ARBA00022989"/>
    </source>
</evidence>
<dbReference type="InterPro" id="IPR010201">
    <property type="entry name" value="HflK"/>
</dbReference>
<keyword evidence="9" id="KW-0645">Protease</keyword>
<dbReference type="CDD" id="cd03404">
    <property type="entry name" value="SPFH_HflK"/>
    <property type="match status" value="1"/>
</dbReference>
<feature type="compositionally biased region" description="Basic and acidic residues" evidence="7">
    <location>
        <begin position="385"/>
        <end position="399"/>
    </location>
</feature>
<dbReference type="NCBIfam" id="TIGR01933">
    <property type="entry name" value="hflK"/>
    <property type="match status" value="1"/>
</dbReference>
<dbReference type="GO" id="GO:0006508">
    <property type="term" value="P:proteolysis"/>
    <property type="evidence" value="ECO:0007669"/>
    <property type="project" value="UniProtKB-KW"/>
</dbReference>
<evidence type="ECO:0000256" key="6">
    <source>
        <dbReference type="RuleBase" id="RU364113"/>
    </source>
</evidence>
<dbReference type="RefSeq" id="WP_074972502.1">
    <property type="nucleotide sequence ID" value="NZ_FPBZ01000001.1"/>
</dbReference>
<feature type="region of interest" description="Disordered" evidence="7">
    <location>
        <begin position="35"/>
        <end position="56"/>
    </location>
</feature>
<dbReference type="GO" id="GO:0008233">
    <property type="term" value="F:peptidase activity"/>
    <property type="evidence" value="ECO:0007669"/>
    <property type="project" value="UniProtKB-KW"/>
</dbReference>
<dbReference type="Pfam" id="PF01145">
    <property type="entry name" value="Band_7"/>
    <property type="match status" value="1"/>
</dbReference>
<dbReference type="InterPro" id="IPR036013">
    <property type="entry name" value="Band_7/SPFH_dom_sf"/>
</dbReference>
<dbReference type="PANTHER" id="PTHR43327:SF2">
    <property type="entry name" value="MODULATOR OF FTSH PROTEASE HFLK"/>
    <property type="match status" value="1"/>
</dbReference>
<keyword evidence="4 6" id="KW-1133">Transmembrane helix</keyword>
<comment type="function">
    <text evidence="6">HflC and HflK could encode or regulate a protease.</text>
</comment>
<comment type="subcellular location">
    <subcellularLocation>
        <location evidence="1">Membrane</location>
        <topology evidence="1">Single-pass membrane protein</topology>
    </subcellularLocation>
</comment>
<dbReference type="SUPFAM" id="SSF117892">
    <property type="entry name" value="Band 7/SPFH domain"/>
    <property type="match status" value="1"/>
</dbReference>
<evidence type="ECO:0000313" key="9">
    <source>
        <dbReference type="EMBL" id="SFU34493.1"/>
    </source>
</evidence>
<protein>
    <recommendedName>
        <fullName evidence="6">Protein HflK</fullName>
    </recommendedName>
</protein>
<dbReference type="AlphaFoldDB" id="A0A1I7FE42"/>
<dbReference type="PANTHER" id="PTHR43327">
    <property type="entry name" value="STOMATIN-LIKE PROTEIN 2, MITOCHONDRIAL"/>
    <property type="match status" value="1"/>
</dbReference>
<keyword evidence="3 6" id="KW-0812">Transmembrane</keyword>
<dbReference type="OrthoDB" id="9779595at2"/>
<sequence length="399" mass="44216">MGLNDPQWGRKKGNSGPPDLDQLWRNFNKKLNNLLKGKGGGRRDNSGGGEGGPPASPKRYGGGIGLLAGLLLLLWIGSGFYIVNEGQRGIVLRFGKYVESTQAGLRWHLPYPVEVVETVNVSQVRTVEIGYRNNVRSKVLKESLMLTDDENIIDIQFAVQYILKNPEEFLFTNRDPENAVLQAAETAIREIIGKSKMDFVLYEGREQVAAKATELMQEILDRYKIGIAISKVTMQNAQPPEQVQAAFDDAVKAGQDRERQKNEGQAYANDVIPKAKGNAARLLEEAEGYKQRVIASSEGEASRFRQVLVEYSKAPGVTRDRLYLDMMEQVLSNTSKIIVDQKNGNNLLYLPLDKLIHMSGPSSSSGTVPETQPASPPEPAADAATRTREAFRGRERETR</sequence>
<comment type="similarity">
    <text evidence="2 6">Belongs to the band 7/mec-2 family. HflK subfamily.</text>
</comment>
<evidence type="ECO:0000256" key="2">
    <source>
        <dbReference type="ARBA" id="ARBA00006971"/>
    </source>
</evidence>
<dbReference type="InterPro" id="IPR020980">
    <property type="entry name" value="Membrane_HflK_N"/>
</dbReference>
<dbReference type="Gene3D" id="3.30.479.30">
    <property type="entry name" value="Band 7 domain"/>
    <property type="match status" value="1"/>
</dbReference>
<gene>
    <name evidence="9" type="ORF">SAMN05216417_101406</name>
</gene>
<dbReference type="Pfam" id="PF12221">
    <property type="entry name" value="HflK_N"/>
    <property type="match status" value="1"/>
</dbReference>
<evidence type="ECO:0000256" key="7">
    <source>
        <dbReference type="SAM" id="MobiDB-lite"/>
    </source>
</evidence>
<reference evidence="9 10" key="1">
    <citation type="submission" date="2016-10" db="EMBL/GenBank/DDBJ databases">
        <authorList>
            <person name="de Groot N.N."/>
        </authorList>
    </citation>
    <scope>NUCLEOTIDE SEQUENCE [LARGE SCALE GENOMIC DNA]</scope>
    <source>
        <strain evidence="9 10">Nl14</strain>
    </source>
</reference>
<dbReference type="EMBL" id="FPBZ01000001">
    <property type="protein sequence ID" value="SFU34493.1"/>
    <property type="molecule type" value="Genomic_DNA"/>
</dbReference>
<dbReference type="InterPro" id="IPR050710">
    <property type="entry name" value="Band7/mec-2_domain"/>
</dbReference>
<dbReference type="GO" id="GO:0016020">
    <property type="term" value="C:membrane"/>
    <property type="evidence" value="ECO:0007669"/>
    <property type="project" value="UniProtKB-SubCell"/>
</dbReference>
<evidence type="ECO:0000313" key="10">
    <source>
        <dbReference type="Proteomes" id="UP000182649"/>
    </source>
</evidence>
<feature type="domain" description="Band 7" evidence="8">
    <location>
        <begin position="78"/>
        <end position="251"/>
    </location>
</feature>
<name>A0A1I7FE42_9PROT</name>